<keyword evidence="8" id="KW-1003">Cell membrane</keyword>
<protein>
    <recommendedName>
        <fullName evidence="7 18">Phosphatidate cytidylyltransferase</fullName>
        <ecNumber evidence="6 18">2.7.7.41</ecNumber>
    </recommendedName>
</protein>
<feature type="transmembrane region" description="Helical" evidence="19">
    <location>
        <begin position="200"/>
        <end position="220"/>
    </location>
</feature>
<evidence type="ECO:0000313" key="20">
    <source>
        <dbReference type="EMBL" id="GAU07569.1"/>
    </source>
</evidence>
<dbReference type="UniPathway" id="UPA00557">
    <property type="reaction ID" value="UER00614"/>
</dbReference>
<feature type="transmembrane region" description="Helical" evidence="19">
    <location>
        <begin position="173"/>
        <end position="194"/>
    </location>
</feature>
<evidence type="ECO:0000256" key="3">
    <source>
        <dbReference type="ARBA" id="ARBA00005119"/>
    </source>
</evidence>
<dbReference type="AlphaFoldDB" id="A0A194AFL6"/>
<dbReference type="GO" id="GO:0005886">
    <property type="term" value="C:plasma membrane"/>
    <property type="evidence" value="ECO:0007669"/>
    <property type="project" value="UniProtKB-SubCell"/>
</dbReference>
<dbReference type="GO" id="GO:0016024">
    <property type="term" value="P:CDP-diacylglycerol biosynthetic process"/>
    <property type="evidence" value="ECO:0007669"/>
    <property type="project" value="UniProtKB-UniPathway"/>
</dbReference>
<dbReference type="Proteomes" id="UP000095200">
    <property type="component" value="Unassembled WGS sequence"/>
</dbReference>
<keyword evidence="14" id="KW-0443">Lipid metabolism</keyword>
<dbReference type="GO" id="GO:0004605">
    <property type="term" value="F:phosphatidate cytidylyltransferase activity"/>
    <property type="evidence" value="ECO:0007669"/>
    <property type="project" value="UniProtKB-EC"/>
</dbReference>
<evidence type="ECO:0000256" key="16">
    <source>
        <dbReference type="ARBA" id="ARBA00023209"/>
    </source>
</evidence>
<evidence type="ECO:0000256" key="6">
    <source>
        <dbReference type="ARBA" id="ARBA00012487"/>
    </source>
</evidence>
<keyword evidence="15 19" id="KW-0472">Membrane</keyword>
<keyword evidence="17" id="KW-1208">Phospholipid metabolism</keyword>
<accession>A0A194AFL6</accession>
<evidence type="ECO:0000256" key="12">
    <source>
        <dbReference type="ARBA" id="ARBA00022695"/>
    </source>
</evidence>
<evidence type="ECO:0000256" key="14">
    <source>
        <dbReference type="ARBA" id="ARBA00023098"/>
    </source>
</evidence>
<keyword evidence="12 18" id="KW-0548">Nucleotidyltransferase</keyword>
<keyword evidence="11 18" id="KW-0812">Transmembrane</keyword>
<dbReference type="RefSeq" id="WP_069857063.1">
    <property type="nucleotide sequence ID" value="NZ_BDFE01000004.1"/>
</dbReference>
<evidence type="ECO:0000256" key="10">
    <source>
        <dbReference type="ARBA" id="ARBA00022679"/>
    </source>
</evidence>
<feature type="transmembrane region" description="Helical" evidence="19">
    <location>
        <begin position="58"/>
        <end position="75"/>
    </location>
</feature>
<dbReference type="Pfam" id="PF01148">
    <property type="entry name" value="CTP_transf_1"/>
    <property type="match status" value="1"/>
</dbReference>
<proteinExistence type="inferred from homology"/>
<dbReference type="STRING" id="1592317.DPF_0259"/>
<evidence type="ECO:0000256" key="2">
    <source>
        <dbReference type="ARBA" id="ARBA00004651"/>
    </source>
</evidence>
<keyword evidence="9" id="KW-0444">Lipid biosynthesis</keyword>
<dbReference type="OrthoDB" id="9799199at2"/>
<evidence type="ECO:0000256" key="8">
    <source>
        <dbReference type="ARBA" id="ARBA00022475"/>
    </source>
</evidence>
<evidence type="ECO:0000313" key="21">
    <source>
        <dbReference type="Proteomes" id="UP000095200"/>
    </source>
</evidence>
<evidence type="ECO:0000256" key="15">
    <source>
        <dbReference type="ARBA" id="ARBA00023136"/>
    </source>
</evidence>
<evidence type="ECO:0000256" key="1">
    <source>
        <dbReference type="ARBA" id="ARBA00001698"/>
    </source>
</evidence>
<keyword evidence="21" id="KW-1185">Reference proteome</keyword>
<evidence type="ECO:0000256" key="11">
    <source>
        <dbReference type="ARBA" id="ARBA00022692"/>
    </source>
</evidence>
<evidence type="ECO:0000256" key="17">
    <source>
        <dbReference type="ARBA" id="ARBA00023264"/>
    </source>
</evidence>
<dbReference type="PROSITE" id="PS01315">
    <property type="entry name" value="CDS"/>
    <property type="match status" value="1"/>
</dbReference>
<keyword evidence="13 19" id="KW-1133">Transmembrane helix</keyword>
<keyword evidence="10 18" id="KW-0808">Transferase</keyword>
<comment type="catalytic activity">
    <reaction evidence="1 18">
        <text>a 1,2-diacyl-sn-glycero-3-phosphate + CTP + H(+) = a CDP-1,2-diacyl-sn-glycerol + diphosphate</text>
        <dbReference type="Rhea" id="RHEA:16229"/>
        <dbReference type="ChEBI" id="CHEBI:15378"/>
        <dbReference type="ChEBI" id="CHEBI:33019"/>
        <dbReference type="ChEBI" id="CHEBI:37563"/>
        <dbReference type="ChEBI" id="CHEBI:58332"/>
        <dbReference type="ChEBI" id="CHEBI:58608"/>
        <dbReference type="EC" id="2.7.7.41"/>
    </reaction>
</comment>
<dbReference type="PANTHER" id="PTHR46382">
    <property type="entry name" value="PHOSPHATIDATE CYTIDYLYLTRANSFERASE"/>
    <property type="match status" value="1"/>
</dbReference>
<dbReference type="EC" id="2.7.7.41" evidence="6 18"/>
<evidence type="ECO:0000256" key="7">
    <source>
        <dbReference type="ARBA" id="ARBA00019373"/>
    </source>
</evidence>
<feature type="transmembrane region" description="Helical" evidence="19">
    <location>
        <begin position="140"/>
        <end position="161"/>
    </location>
</feature>
<comment type="pathway">
    <text evidence="3 18">Phospholipid metabolism; CDP-diacylglycerol biosynthesis; CDP-diacylglycerol from sn-glycerol 3-phosphate: step 3/3.</text>
</comment>
<evidence type="ECO:0000256" key="18">
    <source>
        <dbReference type="RuleBase" id="RU003938"/>
    </source>
</evidence>
<comment type="similarity">
    <text evidence="5 18">Belongs to the CDS family.</text>
</comment>
<dbReference type="InterPro" id="IPR000374">
    <property type="entry name" value="PC_trans"/>
</dbReference>
<evidence type="ECO:0000256" key="13">
    <source>
        <dbReference type="ARBA" id="ARBA00022989"/>
    </source>
</evidence>
<feature type="transmembrane region" description="Helical" evidence="19">
    <location>
        <begin position="9"/>
        <end position="25"/>
    </location>
</feature>
<organism evidence="20 21">
    <name type="scientific">Desulfoplanes formicivorans</name>
    <dbReference type="NCBI Taxonomy" id="1592317"/>
    <lineage>
        <taxon>Bacteria</taxon>
        <taxon>Pseudomonadati</taxon>
        <taxon>Thermodesulfobacteriota</taxon>
        <taxon>Desulfovibrionia</taxon>
        <taxon>Desulfovibrionales</taxon>
        <taxon>Desulfoplanaceae</taxon>
        <taxon>Desulfoplanes</taxon>
    </lineage>
</organism>
<dbReference type="EMBL" id="BDFE01000004">
    <property type="protein sequence ID" value="GAU07569.1"/>
    <property type="molecule type" value="Genomic_DNA"/>
</dbReference>
<feature type="transmembrane region" description="Helical" evidence="19">
    <location>
        <begin position="113"/>
        <end position="134"/>
    </location>
</feature>
<gene>
    <name evidence="20" type="ORF">DPF_0259</name>
</gene>
<name>A0A194AFL6_9BACT</name>
<dbReference type="PANTHER" id="PTHR46382:SF1">
    <property type="entry name" value="PHOSPHATIDATE CYTIDYLYLTRANSFERASE"/>
    <property type="match status" value="1"/>
</dbReference>
<comment type="pathway">
    <text evidence="4">Lipid metabolism.</text>
</comment>
<comment type="subcellular location">
    <subcellularLocation>
        <location evidence="2">Cell membrane</location>
        <topology evidence="2">Multi-pass membrane protein</topology>
    </subcellularLocation>
</comment>
<feature type="transmembrane region" description="Helical" evidence="19">
    <location>
        <begin position="81"/>
        <end position="101"/>
    </location>
</feature>
<sequence length="267" mass="29061">MTLSSHQKRIATALVLVPVIIWIVFQRDRILAAGLFVVAGLGLYEYCSMFWHGRQRNGFLGLGLVLGGMATFAMSPALIQYAPLCMPAIFLILATFFLFSYSRSPSSASFSDLALLLAGVVYLAVMLQLVRFLAPVETMLVLVCAFATDTGGFYAGGLWGQRKIWPGISPKKTWAGSFGGMILTTLCSLLIGLVWGASSWWTFVILGVVLNIAAQMGDFFESALKRWSGVKDSGHILPGHGGIMDRIDSLLFALPIYSLAREVVAFF</sequence>
<feature type="transmembrane region" description="Helical" evidence="19">
    <location>
        <begin position="31"/>
        <end position="51"/>
    </location>
</feature>
<reference evidence="21" key="1">
    <citation type="submission" date="2016-06" db="EMBL/GenBank/DDBJ databases">
        <title>Draft genome sequence of Desulfoplanes formicivorans strain Pf12B.</title>
        <authorList>
            <person name="Watanabe M."/>
            <person name="Kojima H."/>
            <person name="Fukui M."/>
        </authorList>
    </citation>
    <scope>NUCLEOTIDE SEQUENCE [LARGE SCALE GENOMIC DNA]</scope>
    <source>
        <strain evidence="21">Pf12B</strain>
    </source>
</reference>
<keyword evidence="16" id="KW-0594">Phospholipid biosynthesis</keyword>
<evidence type="ECO:0000256" key="5">
    <source>
        <dbReference type="ARBA" id="ARBA00010185"/>
    </source>
</evidence>
<evidence type="ECO:0000256" key="4">
    <source>
        <dbReference type="ARBA" id="ARBA00005189"/>
    </source>
</evidence>
<evidence type="ECO:0000256" key="19">
    <source>
        <dbReference type="SAM" id="Phobius"/>
    </source>
</evidence>
<comment type="caution">
    <text evidence="20">The sequence shown here is derived from an EMBL/GenBank/DDBJ whole genome shotgun (WGS) entry which is preliminary data.</text>
</comment>
<evidence type="ECO:0000256" key="9">
    <source>
        <dbReference type="ARBA" id="ARBA00022516"/>
    </source>
</evidence>